<protein>
    <submittedName>
        <fullName evidence="3">Uncharacterized protein</fullName>
    </submittedName>
</protein>
<keyword evidence="2" id="KW-0732">Signal</keyword>
<feature type="chain" id="PRO_5013106445" evidence="2">
    <location>
        <begin position="23"/>
        <end position="235"/>
    </location>
</feature>
<sequence length="235" mass="26593">MVGTGSIILTAIVFNAASMALAASPPEYASRVIRRRAHTEYPEISARNVKNKIYTRKHANRFNRRDTLSKGAIQTRALDSKELYARKFWENKEWNPSPGTIYFDDGNGKDSHLTNNDDRPERIKYLSGSTMSASGKSTTNEDSLGKTIFNDAKNTVKQNMKKTSEQKLNELFGIEDQNGNEVQDGNGGQGENQEQNGSEEQNEHEEQNGKEEKDEEEHGKKKKSKKKKKKFFPFA</sequence>
<name>A0A2A9NW01_9AGAR</name>
<dbReference type="AlphaFoldDB" id="A0A2A9NW01"/>
<evidence type="ECO:0000313" key="4">
    <source>
        <dbReference type="Proteomes" id="UP000242287"/>
    </source>
</evidence>
<evidence type="ECO:0000256" key="2">
    <source>
        <dbReference type="SAM" id="SignalP"/>
    </source>
</evidence>
<reference evidence="3 4" key="1">
    <citation type="submission" date="2014-02" db="EMBL/GenBank/DDBJ databases">
        <title>Transposable element dynamics among asymbiotic and ectomycorrhizal Amanita fungi.</title>
        <authorList>
            <consortium name="DOE Joint Genome Institute"/>
            <person name="Hess J."/>
            <person name="Skrede I."/>
            <person name="Wolfe B."/>
            <person name="LaButti K."/>
            <person name="Ohm R.A."/>
            <person name="Grigoriev I.V."/>
            <person name="Pringle A."/>
        </authorList>
    </citation>
    <scope>NUCLEOTIDE SEQUENCE [LARGE SCALE GENOMIC DNA]</scope>
    <source>
        <strain evidence="3 4">SKay4041</strain>
    </source>
</reference>
<feature type="signal peptide" evidence="2">
    <location>
        <begin position="1"/>
        <end position="22"/>
    </location>
</feature>
<evidence type="ECO:0000256" key="1">
    <source>
        <dbReference type="SAM" id="MobiDB-lite"/>
    </source>
</evidence>
<accession>A0A2A9NW01</accession>
<feature type="compositionally biased region" description="Basic and acidic residues" evidence="1">
    <location>
        <begin position="204"/>
        <end position="219"/>
    </location>
</feature>
<organism evidence="3 4">
    <name type="scientific">Amanita thiersii Skay4041</name>
    <dbReference type="NCBI Taxonomy" id="703135"/>
    <lineage>
        <taxon>Eukaryota</taxon>
        <taxon>Fungi</taxon>
        <taxon>Dikarya</taxon>
        <taxon>Basidiomycota</taxon>
        <taxon>Agaricomycotina</taxon>
        <taxon>Agaricomycetes</taxon>
        <taxon>Agaricomycetidae</taxon>
        <taxon>Agaricales</taxon>
        <taxon>Pluteineae</taxon>
        <taxon>Amanitaceae</taxon>
        <taxon>Amanita</taxon>
    </lineage>
</organism>
<proteinExistence type="predicted"/>
<gene>
    <name evidence="3" type="ORF">AMATHDRAFT_46345</name>
</gene>
<feature type="compositionally biased region" description="Basic residues" evidence="1">
    <location>
        <begin position="220"/>
        <end position="235"/>
    </location>
</feature>
<dbReference type="EMBL" id="KZ301979">
    <property type="protein sequence ID" value="PFH52501.1"/>
    <property type="molecule type" value="Genomic_DNA"/>
</dbReference>
<feature type="region of interest" description="Disordered" evidence="1">
    <location>
        <begin position="99"/>
        <end position="121"/>
    </location>
</feature>
<feature type="region of interest" description="Disordered" evidence="1">
    <location>
        <begin position="173"/>
        <end position="235"/>
    </location>
</feature>
<feature type="compositionally biased region" description="Basic and acidic residues" evidence="1">
    <location>
        <begin position="106"/>
        <end position="121"/>
    </location>
</feature>
<evidence type="ECO:0000313" key="3">
    <source>
        <dbReference type="EMBL" id="PFH52501.1"/>
    </source>
</evidence>
<dbReference type="Proteomes" id="UP000242287">
    <property type="component" value="Unassembled WGS sequence"/>
</dbReference>
<keyword evidence="4" id="KW-1185">Reference proteome</keyword>